<evidence type="ECO:0000313" key="4">
    <source>
        <dbReference type="EMBL" id="KAK1370120.1"/>
    </source>
</evidence>
<sequence length="142" mass="16412">MTIDNRDLCIWASPCKMEHITLQKRWVEHLIMFNKSPVSLKDGQKLHQLNYDQVSLRDFNPSALAFLMNGEPKVVKNFLLKNLRLQSWEKKVDRFKLGDFKPKCAISVQSFRNPNPAVVVSSGSLQFLFHPFPITLLKMGIL</sequence>
<dbReference type="GO" id="GO:0005987">
    <property type="term" value="P:sucrose catabolic process"/>
    <property type="evidence" value="ECO:0007669"/>
    <property type="project" value="TreeGrafter"/>
</dbReference>
<dbReference type="GO" id="GO:0004575">
    <property type="term" value="F:sucrose alpha-glucosidase activity"/>
    <property type="evidence" value="ECO:0007669"/>
    <property type="project" value="TreeGrafter"/>
</dbReference>
<evidence type="ECO:0000313" key="5">
    <source>
        <dbReference type="Proteomes" id="UP001237642"/>
    </source>
</evidence>
<dbReference type="InterPro" id="IPR024746">
    <property type="entry name" value="Glyco_hydro_100"/>
</dbReference>
<proteinExistence type="predicted"/>
<protein>
    <submittedName>
        <fullName evidence="4">Uncharacterized protein</fullName>
    </submittedName>
</protein>
<comment type="caution">
    <text evidence="4">The sequence shown here is derived from an EMBL/GenBank/DDBJ whole genome shotgun (WGS) entry which is preliminary data.</text>
</comment>
<dbReference type="PANTHER" id="PTHR31916:SF59">
    <property type="entry name" value="CYTOSOLIC INVERTASE 1"/>
    <property type="match status" value="1"/>
</dbReference>
<gene>
    <name evidence="4" type="ORF">POM88_036212</name>
</gene>
<dbReference type="Proteomes" id="UP001237642">
    <property type="component" value="Unassembled WGS sequence"/>
</dbReference>
<evidence type="ECO:0000256" key="3">
    <source>
        <dbReference type="ARBA" id="ARBA00023295"/>
    </source>
</evidence>
<accession>A0AAD8HQ30</accession>
<dbReference type="GO" id="GO:0033926">
    <property type="term" value="F:endo-alpha-N-acetylgalactosaminidase activity"/>
    <property type="evidence" value="ECO:0007669"/>
    <property type="project" value="InterPro"/>
</dbReference>
<keyword evidence="3" id="KW-0326">Glycosidase</keyword>
<dbReference type="AlphaFoldDB" id="A0AAD8HQ30"/>
<keyword evidence="1" id="KW-0378">Hydrolase</keyword>
<dbReference type="PANTHER" id="PTHR31916">
    <property type="match status" value="1"/>
</dbReference>
<dbReference type="Pfam" id="PF12899">
    <property type="entry name" value="Glyco_hydro_100"/>
    <property type="match status" value="1"/>
</dbReference>
<organism evidence="4 5">
    <name type="scientific">Heracleum sosnowskyi</name>
    <dbReference type="NCBI Taxonomy" id="360622"/>
    <lineage>
        <taxon>Eukaryota</taxon>
        <taxon>Viridiplantae</taxon>
        <taxon>Streptophyta</taxon>
        <taxon>Embryophyta</taxon>
        <taxon>Tracheophyta</taxon>
        <taxon>Spermatophyta</taxon>
        <taxon>Magnoliopsida</taxon>
        <taxon>eudicotyledons</taxon>
        <taxon>Gunneridae</taxon>
        <taxon>Pentapetalae</taxon>
        <taxon>asterids</taxon>
        <taxon>campanulids</taxon>
        <taxon>Apiales</taxon>
        <taxon>Apiaceae</taxon>
        <taxon>Apioideae</taxon>
        <taxon>apioid superclade</taxon>
        <taxon>Tordylieae</taxon>
        <taxon>Tordyliinae</taxon>
        <taxon>Heracleum</taxon>
    </lineage>
</organism>
<dbReference type="EMBL" id="JAUIZM010000008">
    <property type="protein sequence ID" value="KAK1370120.1"/>
    <property type="molecule type" value="Genomic_DNA"/>
</dbReference>
<evidence type="ECO:0000256" key="2">
    <source>
        <dbReference type="ARBA" id="ARBA00023277"/>
    </source>
</evidence>
<keyword evidence="5" id="KW-1185">Reference proteome</keyword>
<reference evidence="4" key="2">
    <citation type="submission" date="2023-05" db="EMBL/GenBank/DDBJ databases">
        <authorList>
            <person name="Schelkunov M.I."/>
        </authorList>
    </citation>
    <scope>NUCLEOTIDE SEQUENCE</scope>
    <source>
        <strain evidence="4">Hsosn_3</strain>
        <tissue evidence="4">Leaf</tissue>
    </source>
</reference>
<name>A0AAD8HQ30_9APIA</name>
<evidence type="ECO:0000256" key="1">
    <source>
        <dbReference type="ARBA" id="ARBA00022801"/>
    </source>
</evidence>
<keyword evidence="2" id="KW-0119">Carbohydrate metabolism</keyword>
<reference evidence="4" key="1">
    <citation type="submission" date="2023-02" db="EMBL/GenBank/DDBJ databases">
        <title>Genome of toxic invasive species Heracleum sosnowskyi carries increased number of genes despite the absence of recent whole-genome duplications.</title>
        <authorList>
            <person name="Schelkunov M."/>
            <person name="Shtratnikova V."/>
            <person name="Makarenko M."/>
            <person name="Klepikova A."/>
            <person name="Omelchenko D."/>
            <person name="Novikova G."/>
            <person name="Obukhova E."/>
            <person name="Bogdanov V."/>
            <person name="Penin A."/>
            <person name="Logacheva M."/>
        </authorList>
    </citation>
    <scope>NUCLEOTIDE SEQUENCE</scope>
    <source>
        <strain evidence="4">Hsosn_3</strain>
        <tissue evidence="4">Leaf</tissue>
    </source>
</reference>